<gene>
    <name evidence="2" type="ORF">H7B90_07655</name>
</gene>
<dbReference type="EMBL" id="JACJVR010000025">
    <property type="protein sequence ID" value="MBB6691266.1"/>
    <property type="molecule type" value="Genomic_DNA"/>
</dbReference>
<dbReference type="RefSeq" id="WP_185135266.1">
    <property type="nucleotide sequence ID" value="NZ_BORM01000037.1"/>
</dbReference>
<accession>A0A841TSJ2</accession>
<dbReference type="Proteomes" id="UP000553776">
    <property type="component" value="Unassembled WGS sequence"/>
</dbReference>
<feature type="transmembrane region" description="Helical" evidence="1">
    <location>
        <begin position="36"/>
        <end position="55"/>
    </location>
</feature>
<organism evidence="2 3">
    <name type="scientific">Cohnella xylanilytica</name>
    <dbReference type="NCBI Taxonomy" id="557555"/>
    <lineage>
        <taxon>Bacteria</taxon>
        <taxon>Bacillati</taxon>
        <taxon>Bacillota</taxon>
        <taxon>Bacilli</taxon>
        <taxon>Bacillales</taxon>
        <taxon>Paenibacillaceae</taxon>
        <taxon>Cohnella</taxon>
    </lineage>
</organism>
<evidence type="ECO:0000256" key="1">
    <source>
        <dbReference type="SAM" id="Phobius"/>
    </source>
</evidence>
<proteinExistence type="predicted"/>
<keyword evidence="3" id="KW-1185">Reference proteome</keyword>
<keyword evidence="1" id="KW-1133">Transmembrane helix</keyword>
<evidence type="ECO:0000313" key="2">
    <source>
        <dbReference type="EMBL" id="MBB6691266.1"/>
    </source>
</evidence>
<keyword evidence="1" id="KW-0472">Membrane</keyword>
<dbReference type="AlphaFoldDB" id="A0A841TSJ2"/>
<keyword evidence="1" id="KW-0812">Transmembrane</keyword>
<comment type="caution">
    <text evidence="2">The sequence shown here is derived from an EMBL/GenBank/DDBJ whole genome shotgun (WGS) entry which is preliminary data.</text>
</comment>
<reference evidence="2 3" key="1">
    <citation type="submission" date="2020-08" db="EMBL/GenBank/DDBJ databases">
        <title>Cohnella phylogeny.</title>
        <authorList>
            <person name="Dunlap C."/>
        </authorList>
    </citation>
    <scope>NUCLEOTIDE SEQUENCE [LARGE SCALE GENOMIC DNA]</scope>
    <source>
        <strain evidence="2 3">DSM 25239</strain>
    </source>
</reference>
<protein>
    <submittedName>
        <fullName evidence="2">Uncharacterized protein</fullName>
    </submittedName>
</protein>
<feature type="transmembrane region" description="Helical" evidence="1">
    <location>
        <begin position="12"/>
        <end position="30"/>
    </location>
</feature>
<sequence>MYRPRRSSPWRQPIVVLLSGIGIVLSLLVLSKILFVLFYLTGGLLLIAVVVWLIWRWWW</sequence>
<name>A0A841TSJ2_9BACL</name>
<evidence type="ECO:0000313" key="3">
    <source>
        <dbReference type="Proteomes" id="UP000553776"/>
    </source>
</evidence>